<evidence type="ECO:0000313" key="1">
    <source>
        <dbReference type="EMBL" id="MDN5202031.1"/>
    </source>
</evidence>
<proteinExistence type="predicted"/>
<dbReference type="RefSeq" id="WP_346752055.1">
    <property type="nucleotide sequence ID" value="NZ_JAUJEA010000003.1"/>
</dbReference>
<name>A0ABT8KMT9_9BACT</name>
<protein>
    <submittedName>
        <fullName evidence="1">Group III truncated hemoglobin</fullName>
    </submittedName>
</protein>
<keyword evidence="2" id="KW-1185">Reference proteome</keyword>
<reference evidence="1" key="1">
    <citation type="submission" date="2023-06" db="EMBL/GenBank/DDBJ databases">
        <title>Genomic of Parafulvivirga corallium.</title>
        <authorList>
            <person name="Wang G."/>
        </authorList>
    </citation>
    <scope>NUCLEOTIDE SEQUENCE</scope>
    <source>
        <strain evidence="1">BMA10</strain>
    </source>
</reference>
<gene>
    <name evidence="1" type="ORF">QQ008_11675</name>
</gene>
<accession>A0ABT8KMT9</accession>
<dbReference type="SUPFAM" id="SSF46458">
    <property type="entry name" value="Globin-like"/>
    <property type="match status" value="1"/>
</dbReference>
<organism evidence="1 2">
    <name type="scientific">Splendidivirga corallicola</name>
    <dbReference type="NCBI Taxonomy" id="3051826"/>
    <lineage>
        <taxon>Bacteria</taxon>
        <taxon>Pseudomonadati</taxon>
        <taxon>Bacteroidota</taxon>
        <taxon>Cytophagia</taxon>
        <taxon>Cytophagales</taxon>
        <taxon>Splendidivirgaceae</taxon>
        <taxon>Splendidivirga</taxon>
    </lineage>
</organism>
<sequence>MLTTDKKTMDAKPKEIEDRNDVGLLVHSFYARVRQDELIGPIFNNAIHDWDEHLEKLTDFWETNLFFQRKYKGNPLKKHQEVDENINHGITQEHFGRWLQIWFQTIDELFTGERANQAKHRARNMSTFMFIKIFQNR</sequence>
<dbReference type="InterPro" id="IPR012292">
    <property type="entry name" value="Globin/Proto"/>
</dbReference>
<comment type="caution">
    <text evidence="1">The sequence shown here is derived from an EMBL/GenBank/DDBJ whole genome shotgun (WGS) entry which is preliminary data.</text>
</comment>
<dbReference type="Gene3D" id="1.10.490.10">
    <property type="entry name" value="Globins"/>
    <property type="match status" value="1"/>
</dbReference>
<dbReference type="CDD" id="cd08916">
    <property type="entry name" value="TrHb3_P"/>
    <property type="match status" value="1"/>
</dbReference>
<dbReference type="EMBL" id="JAUJEA010000003">
    <property type="protein sequence ID" value="MDN5202031.1"/>
    <property type="molecule type" value="Genomic_DNA"/>
</dbReference>
<evidence type="ECO:0000313" key="2">
    <source>
        <dbReference type="Proteomes" id="UP001172082"/>
    </source>
</evidence>
<dbReference type="InterPro" id="IPR009050">
    <property type="entry name" value="Globin-like_sf"/>
</dbReference>
<dbReference type="Proteomes" id="UP001172082">
    <property type="component" value="Unassembled WGS sequence"/>
</dbReference>